<keyword evidence="2" id="KW-1185">Reference proteome</keyword>
<protein>
    <submittedName>
        <fullName evidence="1">Uncharacterized protein</fullName>
    </submittedName>
</protein>
<dbReference type="eggNOG" id="ENOG5031TS0">
    <property type="taxonomic scope" value="Bacteria"/>
</dbReference>
<dbReference type="EMBL" id="CP003644">
    <property type="protein sequence ID" value="AFZ28508.1"/>
    <property type="molecule type" value="Genomic_DNA"/>
</dbReference>
<accession>K9X7N7</accession>
<organism evidence="1 2">
    <name type="scientific">Cylindrospermum stagnale PCC 7417</name>
    <dbReference type="NCBI Taxonomy" id="56107"/>
    <lineage>
        <taxon>Bacteria</taxon>
        <taxon>Bacillati</taxon>
        <taxon>Cyanobacteriota</taxon>
        <taxon>Cyanophyceae</taxon>
        <taxon>Nostocales</taxon>
        <taxon>Nostocaceae</taxon>
        <taxon>Cylindrospermum</taxon>
    </lineage>
</organism>
<dbReference type="Proteomes" id="UP000010475">
    <property type="component" value="Plasmid pCYLST.02"/>
</dbReference>
<dbReference type="AlphaFoldDB" id="K9X7N7"/>
<keyword evidence="1" id="KW-0614">Plasmid</keyword>
<dbReference type="RefSeq" id="WP_015186405.1">
    <property type="nucleotide sequence ID" value="NC_019744.1"/>
</dbReference>
<reference evidence="1 2" key="1">
    <citation type="submission" date="2012-06" db="EMBL/GenBank/DDBJ databases">
        <title>Finished plasmid 2 of genome of Cylindrospermum stagnale PCC 7417.</title>
        <authorList>
            <consortium name="US DOE Joint Genome Institute"/>
            <person name="Gugger M."/>
            <person name="Coursin T."/>
            <person name="Rippka R."/>
            <person name="Tandeau De Marsac N."/>
            <person name="Huntemann M."/>
            <person name="Wei C.-L."/>
            <person name="Han J."/>
            <person name="Detter J.C."/>
            <person name="Han C."/>
            <person name="Tapia R."/>
            <person name="Davenport K."/>
            <person name="Daligault H."/>
            <person name="Erkkila T."/>
            <person name="Gu W."/>
            <person name="Munk A.C.C."/>
            <person name="Teshima H."/>
            <person name="Xu Y."/>
            <person name="Chain P."/>
            <person name="Chen A."/>
            <person name="Krypides N."/>
            <person name="Mavromatis K."/>
            <person name="Markowitz V."/>
            <person name="Szeto E."/>
            <person name="Ivanova N."/>
            <person name="Mikhailova N."/>
            <person name="Ovchinnikova G."/>
            <person name="Pagani I."/>
            <person name="Pati A."/>
            <person name="Goodwin L."/>
            <person name="Peters L."/>
            <person name="Pitluck S."/>
            <person name="Woyke T."/>
            <person name="Kerfeld C."/>
        </authorList>
    </citation>
    <scope>NUCLEOTIDE SEQUENCE [LARGE SCALE GENOMIC DNA]</scope>
    <source>
        <strain evidence="1 2">PCC 7417</strain>
        <plasmid evidence="2">Plasmid pCYLST.02</plasmid>
    </source>
</reference>
<gene>
    <name evidence="1" type="ORF">Cylst_6271</name>
</gene>
<name>K9X7N7_9NOST</name>
<dbReference type="KEGG" id="csg:Cylst_6271"/>
<dbReference type="OrthoDB" id="495071at2"/>
<evidence type="ECO:0000313" key="2">
    <source>
        <dbReference type="Proteomes" id="UP000010475"/>
    </source>
</evidence>
<sequence>MSEEKSLETRLRFRFREHSLDGMLLKYLLKYHDKNIKELLWEAARMCFLPMAYVNLGGTDEKKIKNLAISSFFELSRQWNYIQIELKLDLPSPKILLQSTEGLEIALSTSNDEVQPIASENRLTETVNSDNQFNLSQQVEQDDEFWDDDNVDIEVDLELSAEEKAIRDEMDALF</sequence>
<evidence type="ECO:0000313" key="1">
    <source>
        <dbReference type="EMBL" id="AFZ28508.1"/>
    </source>
</evidence>
<dbReference type="HOGENOM" id="CLU_1536916_0_0_3"/>
<proteinExistence type="predicted"/>
<geneLocation type="plasmid" evidence="1 2">
    <name>pCYLST.02</name>
</geneLocation>